<dbReference type="GO" id="GO:0046872">
    <property type="term" value="F:metal ion binding"/>
    <property type="evidence" value="ECO:0007669"/>
    <property type="project" value="UniProtKB-KW"/>
</dbReference>
<dbReference type="SUPFAM" id="SSF55031">
    <property type="entry name" value="Bacterial exopeptidase dimerisation domain"/>
    <property type="match status" value="1"/>
</dbReference>
<feature type="domain" description="Peptidase M20 dimerisation" evidence="4">
    <location>
        <begin position="188"/>
        <end position="282"/>
    </location>
</feature>
<dbReference type="PANTHER" id="PTHR11014">
    <property type="entry name" value="PEPTIDASE M20 FAMILY MEMBER"/>
    <property type="match status" value="1"/>
</dbReference>
<evidence type="ECO:0000256" key="1">
    <source>
        <dbReference type="ARBA" id="ARBA00006153"/>
    </source>
</evidence>
<dbReference type="InterPro" id="IPR002933">
    <property type="entry name" value="Peptidase_M20"/>
</dbReference>
<reference evidence="5 6" key="2">
    <citation type="submission" date="2007-01" db="EMBL/GenBank/DDBJ databases">
        <title>Sequencing of the draft genome and assembly of Thermosinus carboxydivorans Nor1.</title>
        <authorList>
            <consortium name="US DOE Joint Genome Institute (JGI-PGF)"/>
            <person name="Copeland A."/>
            <person name="Lucas S."/>
            <person name="Lapidus A."/>
            <person name="Barry K."/>
            <person name="Glavina del Rio T."/>
            <person name="Dalin E."/>
            <person name="Tice H."/>
            <person name="Bruce D."/>
            <person name="Pitluck S."/>
            <person name="Richardson P."/>
        </authorList>
    </citation>
    <scope>NUCLEOTIDE SEQUENCE [LARGE SCALE GENOMIC DNA]</scope>
    <source>
        <strain evidence="5 6">Nor1</strain>
    </source>
</reference>
<dbReference type="NCBIfam" id="TIGR01891">
    <property type="entry name" value="amidohydrolases"/>
    <property type="match status" value="1"/>
</dbReference>
<dbReference type="eggNOG" id="COG1473">
    <property type="taxonomic scope" value="Bacteria"/>
</dbReference>
<dbReference type="SUPFAM" id="SSF53187">
    <property type="entry name" value="Zn-dependent exopeptidases"/>
    <property type="match status" value="1"/>
</dbReference>
<dbReference type="OrthoDB" id="9776731at2"/>
<dbReference type="Pfam" id="PF07687">
    <property type="entry name" value="M20_dimer"/>
    <property type="match status" value="1"/>
</dbReference>
<dbReference type="AlphaFoldDB" id="A1HQW7"/>
<dbReference type="Proteomes" id="UP000005139">
    <property type="component" value="Unassembled WGS sequence"/>
</dbReference>
<dbReference type="Pfam" id="PF01546">
    <property type="entry name" value="Peptidase_M20"/>
    <property type="match status" value="1"/>
</dbReference>
<reference evidence="5 6" key="1">
    <citation type="submission" date="2007-01" db="EMBL/GenBank/DDBJ databases">
        <title>Annotation of the draft genome assembly of Thermosinus carboxydivorans Nor1.</title>
        <authorList>
            <consortium name="US DOE Joint Genome Institute (JGI-ORNL)"/>
            <person name="Larimer F."/>
            <person name="Land M."/>
            <person name="Hauser L."/>
        </authorList>
    </citation>
    <scope>NUCLEOTIDE SEQUENCE [LARGE SCALE GENOMIC DNA]</scope>
    <source>
        <strain evidence="5 6">Nor1</strain>
    </source>
</reference>
<proteinExistence type="inferred from homology"/>
<evidence type="ECO:0000313" key="5">
    <source>
        <dbReference type="EMBL" id="EAX47675.1"/>
    </source>
</evidence>
<evidence type="ECO:0000259" key="4">
    <source>
        <dbReference type="Pfam" id="PF07687"/>
    </source>
</evidence>
<keyword evidence="6" id="KW-1185">Reference proteome</keyword>
<dbReference type="EC" id="3.5.1.14" evidence="5"/>
<dbReference type="FunFam" id="3.30.70.360:FF:000014">
    <property type="entry name" value="N-acyl-L-amino acid amidohydrolase"/>
    <property type="match status" value="1"/>
</dbReference>
<dbReference type="InterPro" id="IPR036264">
    <property type="entry name" value="Bact_exopeptidase_dim_dom"/>
</dbReference>
<keyword evidence="3" id="KW-0464">Manganese</keyword>
<sequence>MEEKDLKKLVEKHRDAVVALRRHFHTYPEIGGKEFKTQEKIMAELAALGLEPRKAAGTGVIAELQGALPGKTVAIRADIDALPIQDDCRQPYQSQHENVCHACGHDGHTAMLLGLAKVFTDLKGELAGNIRFLFQPSEERFPGGALGLIEAGALDGVDAIIGAHLWQPLKVGTIGVTYGRMMASPDEFSITVQGRGGHGSMPQQTVDPILVGAQIVLALNTIVSRNVDPMENAVVSLGVFKAGDIFNVIPDTAVLHGTVRTFEQEVRLKIFERIEQIVKNICEAAGASYKLDKFFGYPPVFNNPAVSKVIAAAGCEVLGPDGVVEIKPVMGGEDFSYYLQKVPGAFVYVGAGNAEKGIIYPHHHPKFDIDESALAYGVEIMARAALKLLA</sequence>
<protein>
    <submittedName>
        <fullName evidence="5">Amidohydrolase</fullName>
        <ecNumber evidence="5">3.5.1.14</ecNumber>
    </submittedName>
</protein>
<feature type="binding site" evidence="3">
    <location>
        <position position="105"/>
    </location>
    <ligand>
        <name>Mn(2+)</name>
        <dbReference type="ChEBI" id="CHEBI:29035"/>
        <label>2</label>
    </ligand>
</feature>
<dbReference type="EMBL" id="AAWL01000008">
    <property type="protein sequence ID" value="EAX47675.1"/>
    <property type="molecule type" value="Genomic_DNA"/>
</dbReference>
<comment type="cofactor">
    <cofactor evidence="3">
        <name>Mn(2+)</name>
        <dbReference type="ChEBI" id="CHEBI:29035"/>
    </cofactor>
    <text evidence="3">The Mn(2+) ion enhances activity.</text>
</comment>
<comment type="caution">
    <text evidence="5">The sequence shown here is derived from an EMBL/GenBank/DDBJ whole genome shotgun (WGS) entry which is preliminary data.</text>
</comment>
<dbReference type="InterPro" id="IPR011650">
    <property type="entry name" value="Peptidase_M20_dimer"/>
</dbReference>
<organism evidence="5 6">
    <name type="scientific">Thermosinus carboxydivorans Nor1</name>
    <dbReference type="NCBI Taxonomy" id="401526"/>
    <lineage>
        <taxon>Bacteria</taxon>
        <taxon>Bacillati</taxon>
        <taxon>Bacillota</taxon>
        <taxon>Negativicutes</taxon>
        <taxon>Selenomonadales</taxon>
        <taxon>Sporomusaceae</taxon>
        <taxon>Thermosinus</taxon>
    </lineage>
</organism>
<dbReference type="InterPro" id="IPR017439">
    <property type="entry name" value="Amidohydrolase"/>
</dbReference>
<dbReference type="PANTHER" id="PTHR11014:SF63">
    <property type="entry name" value="METALLOPEPTIDASE, PUTATIVE (AFU_ORTHOLOGUE AFUA_6G09600)-RELATED"/>
    <property type="match status" value="1"/>
</dbReference>
<feature type="binding site" evidence="3">
    <location>
        <position position="363"/>
    </location>
    <ligand>
        <name>Mn(2+)</name>
        <dbReference type="ChEBI" id="CHEBI:29035"/>
        <label>2</label>
    </ligand>
</feature>
<dbReference type="Gene3D" id="3.40.630.10">
    <property type="entry name" value="Zn peptidases"/>
    <property type="match status" value="1"/>
</dbReference>
<feature type="binding site" evidence="3">
    <location>
        <position position="139"/>
    </location>
    <ligand>
        <name>Mn(2+)</name>
        <dbReference type="ChEBI" id="CHEBI:29035"/>
        <label>2</label>
    </ligand>
</feature>
<dbReference type="RefSeq" id="WP_007289404.1">
    <property type="nucleotide sequence ID" value="NZ_AAWL01000008.1"/>
</dbReference>
<feature type="binding site" evidence="3">
    <location>
        <position position="103"/>
    </location>
    <ligand>
        <name>Mn(2+)</name>
        <dbReference type="ChEBI" id="CHEBI:29035"/>
        <label>2</label>
    </ligand>
</feature>
<comment type="similarity">
    <text evidence="1">Belongs to the peptidase M20 family.</text>
</comment>
<dbReference type="Gene3D" id="3.30.70.360">
    <property type="match status" value="1"/>
</dbReference>
<evidence type="ECO:0000256" key="3">
    <source>
        <dbReference type="PIRSR" id="PIRSR005962-1"/>
    </source>
</evidence>
<name>A1HQW7_9FIRM</name>
<feature type="binding site" evidence="3">
    <location>
        <position position="164"/>
    </location>
    <ligand>
        <name>Mn(2+)</name>
        <dbReference type="ChEBI" id="CHEBI:29035"/>
        <label>2</label>
    </ligand>
</feature>
<keyword evidence="2 5" id="KW-0378">Hydrolase</keyword>
<gene>
    <name evidence="5" type="ORF">TcarDRAFT_1097</name>
</gene>
<keyword evidence="3" id="KW-0479">Metal-binding</keyword>
<dbReference type="GO" id="GO:0004046">
    <property type="term" value="F:aminoacylase activity"/>
    <property type="evidence" value="ECO:0007669"/>
    <property type="project" value="UniProtKB-EC"/>
</dbReference>
<accession>A1HQW7</accession>
<evidence type="ECO:0000256" key="2">
    <source>
        <dbReference type="ARBA" id="ARBA00022801"/>
    </source>
</evidence>
<dbReference type="PIRSF" id="PIRSF005962">
    <property type="entry name" value="Pept_M20D_amidohydro"/>
    <property type="match status" value="1"/>
</dbReference>
<evidence type="ECO:0000313" key="6">
    <source>
        <dbReference type="Proteomes" id="UP000005139"/>
    </source>
</evidence>